<evidence type="ECO:0000256" key="4">
    <source>
        <dbReference type="ARBA" id="ARBA00022840"/>
    </source>
</evidence>
<dbReference type="RefSeq" id="WP_008539336.1">
    <property type="nucleotide sequence ID" value="NZ_JH601091.1"/>
</dbReference>
<protein>
    <submittedName>
        <fullName evidence="7">DNA phosphorothioation system restriction enzyme</fullName>
    </submittedName>
</protein>
<keyword evidence="4" id="KW-0067">ATP-binding</keyword>
<dbReference type="PANTHER" id="PTHR11274:SF0">
    <property type="entry name" value="GENERAL TRANSCRIPTION AND DNA REPAIR FACTOR IIH HELICASE SUBUNIT XPB"/>
    <property type="match status" value="1"/>
</dbReference>
<evidence type="ECO:0000259" key="5">
    <source>
        <dbReference type="PROSITE" id="PS51192"/>
    </source>
</evidence>
<dbReference type="SMART" id="SM00487">
    <property type="entry name" value="DEXDc"/>
    <property type="match status" value="1"/>
</dbReference>
<evidence type="ECO:0000256" key="1">
    <source>
        <dbReference type="ARBA" id="ARBA00022741"/>
    </source>
</evidence>
<dbReference type="Pfam" id="PF00271">
    <property type="entry name" value="Helicase_C"/>
    <property type="match status" value="1"/>
</dbReference>
<dbReference type="SMART" id="SM00490">
    <property type="entry name" value="HELICc"/>
    <property type="match status" value="1"/>
</dbReference>
<dbReference type="GeneID" id="62779804"/>
<dbReference type="InterPro" id="IPR050615">
    <property type="entry name" value="ATP-dep_DNA_Helicase"/>
</dbReference>
<dbReference type="InterPro" id="IPR027417">
    <property type="entry name" value="P-loop_NTPase"/>
</dbReference>
<dbReference type="InterPro" id="IPR001650">
    <property type="entry name" value="Helicase_C-like"/>
</dbReference>
<keyword evidence="8" id="KW-1185">Reference proteome</keyword>
<evidence type="ECO:0000313" key="7">
    <source>
        <dbReference type="EMBL" id="EHR35434.1"/>
    </source>
</evidence>
<dbReference type="PANTHER" id="PTHR11274">
    <property type="entry name" value="RAD25/XP-B DNA REPAIR HELICASE"/>
    <property type="match status" value="1"/>
</dbReference>
<dbReference type="CDD" id="cd17926">
    <property type="entry name" value="DEXHc_RE"/>
    <property type="match status" value="1"/>
</dbReference>
<feature type="domain" description="Helicase ATP-binding" evidence="5">
    <location>
        <begin position="267"/>
        <end position="438"/>
    </location>
</feature>
<keyword evidence="2" id="KW-0378">Hydrolase</keyword>
<sequence length="728" mass="83858">MSLKDCVIKTEYRSLIDNVITEFYIPLLSEAKIYRRAVGFFSSTALIEISKGISNLVLNGGKICIVASPHLSDEDVMAIKKGYDERDKIIENALLRQITTKPVDYYSLERLNLLAHLISDNILDIKIAYMEKDGIIGMYHEKMGIIEDFEGNKVVFSGSMNESATAMSANYETIDVFCNWKQSEVERVTLKEKAFTSIWNNNEQNIKVVEFPKLSKLIIEKYKKKTVDFKIDDKEYINLKDVNRDEKIDIQIPKDISLYSYQKEAINNWKLNNYCGIFDMATGTGKTYTALAAIENIYNNLNRNIAVIIVCPYQHLVEQWVVDIKKFGVNPIVCYSASQQKNWKDNVKISIKNYNLNLLNFFCIVTTNATFSSNFLQKQIKSLKGNILLVIDEAHNFGAKNLNRALLDNIPYRLALSATLERHGDIEGTERLYAYFGKKCIEYTLKEAINNNMLTPYYYYPIVITLDESELSSYIELTKKLVTSINQHRSKDKKYIKLSDYEKMLLIKRARLVAGAKNKLIELKKIMLDYKNNNHILVYCGATTINDFDYDENTIDAEEVRQIDAVTNILGNTLDMKVCQFTSKETIKDRENIKKAFEDGDFIQALVAIRCLDEGVNIPSIETAFILASSTNPKEYIQRRGRVLRKFKGKKFAKIYDFITLPISLEEVNIYSNDIVNNVKGLVKREIIRMQDFNNLSENPYINDELIYDILASYDIRLNEEEVDKNVI</sequence>
<reference evidence="7 8" key="1">
    <citation type="submission" date="2012-01" db="EMBL/GenBank/DDBJ databases">
        <title>The Genome Sequence of Megamonas funiformis YIT 11815.</title>
        <authorList>
            <consortium name="The Broad Institute Genome Sequencing Platform"/>
            <person name="Earl A."/>
            <person name="Ward D."/>
            <person name="Feldgarden M."/>
            <person name="Gevers D."/>
            <person name="Morotomi M."/>
            <person name="Young S.K."/>
            <person name="Zeng Q."/>
            <person name="Gargeya S."/>
            <person name="Fitzgerald M."/>
            <person name="Haas B."/>
            <person name="Abouelleil A."/>
            <person name="Alvarado L."/>
            <person name="Arachchi H.M."/>
            <person name="Berlin A."/>
            <person name="Chapman S.B."/>
            <person name="Gearin G."/>
            <person name="Goldberg J."/>
            <person name="Griggs A."/>
            <person name="Gujja S."/>
            <person name="Hansen M."/>
            <person name="Heiman D."/>
            <person name="Howarth C."/>
            <person name="Larimer J."/>
            <person name="Lui A."/>
            <person name="MacDonald P.J.P."/>
            <person name="McCowen C."/>
            <person name="Montmayeur A."/>
            <person name="Murphy C."/>
            <person name="Neiman D."/>
            <person name="Pearson M."/>
            <person name="Priest M."/>
            <person name="Roberts A."/>
            <person name="Saif S."/>
            <person name="Shea T."/>
            <person name="Sisk P."/>
            <person name="Stolte C."/>
            <person name="Sykes S."/>
            <person name="Wortman J."/>
            <person name="Nusbaum C."/>
            <person name="Birren B."/>
        </authorList>
    </citation>
    <scope>NUCLEOTIDE SEQUENCE [LARGE SCALE GENOMIC DNA]</scope>
    <source>
        <strain evidence="7 8">YIT 11815</strain>
    </source>
</reference>
<keyword evidence="3" id="KW-0347">Helicase</keyword>
<dbReference type="Pfam" id="PF04851">
    <property type="entry name" value="ResIII"/>
    <property type="match status" value="1"/>
</dbReference>
<comment type="caution">
    <text evidence="7">The sequence shown here is derived from an EMBL/GenBank/DDBJ whole genome shotgun (WGS) entry which is preliminary data.</text>
</comment>
<proteinExistence type="predicted"/>
<evidence type="ECO:0000259" key="6">
    <source>
        <dbReference type="PROSITE" id="PS51194"/>
    </source>
</evidence>
<organism evidence="7 8">
    <name type="scientific">Megamonas funiformis YIT 11815</name>
    <dbReference type="NCBI Taxonomy" id="742816"/>
    <lineage>
        <taxon>Bacteria</taxon>
        <taxon>Bacillati</taxon>
        <taxon>Bacillota</taxon>
        <taxon>Negativicutes</taxon>
        <taxon>Selenomonadales</taxon>
        <taxon>Selenomonadaceae</taxon>
        <taxon>Megamonas</taxon>
    </lineage>
</organism>
<accession>A0ABP2NI81</accession>
<dbReference type="EMBL" id="ADMB01000081">
    <property type="protein sequence ID" value="EHR35434.1"/>
    <property type="molecule type" value="Genomic_DNA"/>
</dbReference>
<dbReference type="InterPro" id="IPR014001">
    <property type="entry name" value="Helicase_ATP-bd"/>
</dbReference>
<dbReference type="CDD" id="cd09179">
    <property type="entry name" value="PLDc_N_DEXD_a"/>
    <property type="match status" value="1"/>
</dbReference>
<evidence type="ECO:0000256" key="2">
    <source>
        <dbReference type="ARBA" id="ARBA00022801"/>
    </source>
</evidence>
<keyword evidence="1" id="KW-0547">Nucleotide-binding</keyword>
<name>A0ABP2NI81_9FIRM</name>
<dbReference type="Proteomes" id="UP000005963">
    <property type="component" value="Unassembled WGS sequence"/>
</dbReference>
<dbReference type="InterPro" id="IPR006935">
    <property type="entry name" value="Helicase/UvrB_N"/>
</dbReference>
<dbReference type="SUPFAM" id="SSF52540">
    <property type="entry name" value="P-loop containing nucleoside triphosphate hydrolases"/>
    <property type="match status" value="1"/>
</dbReference>
<dbReference type="Gene3D" id="3.40.50.300">
    <property type="entry name" value="P-loop containing nucleotide triphosphate hydrolases"/>
    <property type="match status" value="2"/>
</dbReference>
<evidence type="ECO:0000313" key="8">
    <source>
        <dbReference type="Proteomes" id="UP000005963"/>
    </source>
</evidence>
<dbReference type="PROSITE" id="PS51194">
    <property type="entry name" value="HELICASE_CTER"/>
    <property type="match status" value="1"/>
</dbReference>
<gene>
    <name evidence="7" type="ORF">HMPREF9454_01836</name>
</gene>
<dbReference type="PROSITE" id="PS51192">
    <property type="entry name" value="HELICASE_ATP_BIND_1"/>
    <property type="match status" value="1"/>
</dbReference>
<evidence type="ECO:0000256" key="3">
    <source>
        <dbReference type="ARBA" id="ARBA00022806"/>
    </source>
</evidence>
<feature type="domain" description="Helicase C-terminal" evidence="6">
    <location>
        <begin position="522"/>
        <end position="687"/>
    </location>
</feature>